<sequence length="128" mass="14102">MRSAGRGGVRAHEMDNVRARMLRLLYPGNQSLALGQRTRSRGQQTRHPSPRHRLQLLRGEPDAFPGQLRDIVPPACPGPSLGPPPGGTCLEHLPREGDGSDKRSLSEPSPRVCLPWETQPEAFKLQTT</sequence>
<feature type="compositionally biased region" description="Pro residues" evidence="1">
    <location>
        <begin position="74"/>
        <end position="86"/>
    </location>
</feature>
<dbReference type="EMBL" id="JAHRIP010056722">
    <property type="protein sequence ID" value="MEQ2302368.1"/>
    <property type="molecule type" value="Genomic_DNA"/>
</dbReference>
<reference evidence="2 3" key="1">
    <citation type="submission" date="2021-06" db="EMBL/GenBank/DDBJ databases">
        <authorList>
            <person name="Palmer J.M."/>
        </authorList>
    </citation>
    <scope>NUCLEOTIDE SEQUENCE [LARGE SCALE GENOMIC DNA]</scope>
    <source>
        <strain evidence="2 3">AS_MEX2019</strain>
        <tissue evidence="2">Muscle</tissue>
    </source>
</reference>
<keyword evidence="3" id="KW-1185">Reference proteome</keyword>
<protein>
    <submittedName>
        <fullName evidence="2">Uncharacterized protein</fullName>
    </submittedName>
</protein>
<proteinExistence type="predicted"/>
<feature type="compositionally biased region" description="Basic and acidic residues" evidence="1">
    <location>
        <begin position="92"/>
        <end position="105"/>
    </location>
</feature>
<evidence type="ECO:0000313" key="3">
    <source>
        <dbReference type="Proteomes" id="UP001469553"/>
    </source>
</evidence>
<comment type="caution">
    <text evidence="2">The sequence shown here is derived from an EMBL/GenBank/DDBJ whole genome shotgun (WGS) entry which is preliminary data.</text>
</comment>
<evidence type="ECO:0000313" key="2">
    <source>
        <dbReference type="EMBL" id="MEQ2302368.1"/>
    </source>
</evidence>
<feature type="region of interest" description="Disordered" evidence="1">
    <location>
        <begin position="28"/>
        <end position="128"/>
    </location>
</feature>
<accession>A0ABV0Z829</accession>
<feature type="compositionally biased region" description="Low complexity" evidence="1">
    <location>
        <begin position="35"/>
        <end position="46"/>
    </location>
</feature>
<gene>
    <name evidence="2" type="ORF">AMECASPLE_006172</name>
</gene>
<name>A0ABV0Z829_9TELE</name>
<dbReference type="Proteomes" id="UP001469553">
    <property type="component" value="Unassembled WGS sequence"/>
</dbReference>
<organism evidence="2 3">
    <name type="scientific">Ameca splendens</name>
    <dbReference type="NCBI Taxonomy" id="208324"/>
    <lineage>
        <taxon>Eukaryota</taxon>
        <taxon>Metazoa</taxon>
        <taxon>Chordata</taxon>
        <taxon>Craniata</taxon>
        <taxon>Vertebrata</taxon>
        <taxon>Euteleostomi</taxon>
        <taxon>Actinopterygii</taxon>
        <taxon>Neopterygii</taxon>
        <taxon>Teleostei</taxon>
        <taxon>Neoteleostei</taxon>
        <taxon>Acanthomorphata</taxon>
        <taxon>Ovalentaria</taxon>
        <taxon>Atherinomorphae</taxon>
        <taxon>Cyprinodontiformes</taxon>
        <taxon>Goodeidae</taxon>
        <taxon>Ameca</taxon>
    </lineage>
</organism>
<evidence type="ECO:0000256" key="1">
    <source>
        <dbReference type="SAM" id="MobiDB-lite"/>
    </source>
</evidence>